<evidence type="ECO:0000313" key="1">
    <source>
        <dbReference type="EMBL" id="ORA65906.1"/>
    </source>
</evidence>
<evidence type="ECO:0000313" key="2">
    <source>
        <dbReference type="Proteomes" id="UP000192801"/>
    </source>
</evidence>
<accession>A0A1X0D0H5</accession>
<keyword evidence="2" id="KW-1185">Reference proteome</keyword>
<dbReference type="RefSeq" id="WP_083032955.1">
    <property type="nucleotide sequence ID" value="NZ_AP022618.1"/>
</dbReference>
<comment type="caution">
    <text evidence="1">The sequence shown here is derived from an EMBL/GenBank/DDBJ whole genome shotgun (WGS) entry which is preliminary data.</text>
</comment>
<proteinExistence type="predicted"/>
<name>A0A1X0D0H5_9MYCO</name>
<dbReference type="STRING" id="444597.BST26_18145"/>
<dbReference type="AlphaFoldDB" id="A0A1X0D0H5"/>
<dbReference type="Proteomes" id="UP000192801">
    <property type="component" value="Unassembled WGS sequence"/>
</dbReference>
<dbReference type="OrthoDB" id="4948328at2"/>
<protein>
    <submittedName>
        <fullName evidence="1">Uncharacterized protein</fullName>
    </submittedName>
</protein>
<gene>
    <name evidence="1" type="ORF">BST26_18145</name>
</gene>
<organism evidence="1 2">
    <name type="scientific">Mycolicibacterium insubricum</name>
    <dbReference type="NCBI Taxonomy" id="444597"/>
    <lineage>
        <taxon>Bacteria</taxon>
        <taxon>Bacillati</taxon>
        <taxon>Actinomycetota</taxon>
        <taxon>Actinomycetes</taxon>
        <taxon>Mycobacteriales</taxon>
        <taxon>Mycobacteriaceae</taxon>
        <taxon>Mycolicibacterium</taxon>
    </lineage>
</organism>
<reference evidence="1 2" key="1">
    <citation type="submission" date="2016-12" db="EMBL/GenBank/DDBJ databases">
        <title>The new phylogeny of genus Mycobacterium.</title>
        <authorList>
            <person name="Tortoli E."/>
            <person name="Trovato A."/>
            <person name="Cirillo D.M."/>
        </authorList>
    </citation>
    <scope>NUCLEOTIDE SEQUENCE [LARGE SCALE GENOMIC DNA]</scope>
    <source>
        <strain evidence="1 2">DSM 45130</strain>
    </source>
</reference>
<sequence>MTNDILTDAQIDALTGAQRRELIRRLERPVAQLKPRTYVERLRQAHLGLMTGGALFMIPWIVYLALTLPPNYTVHDWPVTWVGFDILLVTFMAATAILTWQHRQVVVLPAFTTGILLVCDAWFDVTTSGDADFAVTLLTAFLGCLLAAILIVGSVSLVRYTAARLWLIDPDQSVWRLPLET</sequence>
<dbReference type="EMBL" id="MVHS01000057">
    <property type="protein sequence ID" value="ORA65906.1"/>
    <property type="molecule type" value="Genomic_DNA"/>
</dbReference>